<dbReference type="GO" id="GO:0003677">
    <property type="term" value="F:DNA binding"/>
    <property type="evidence" value="ECO:0007669"/>
    <property type="project" value="InterPro"/>
</dbReference>
<keyword evidence="3" id="KW-0347">Helicase</keyword>
<feature type="domain" description="Hint" evidence="5">
    <location>
        <begin position="239"/>
        <end position="344"/>
    </location>
</feature>
<dbReference type="SUPFAM" id="SSF52540">
    <property type="entry name" value="P-loop containing nucleoside triphosphate hydrolases"/>
    <property type="match status" value="1"/>
</dbReference>
<organism evidence="7">
    <name type="scientific">viral metagenome</name>
    <dbReference type="NCBI Taxonomy" id="1070528"/>
    <lineage>
        <taxon>unclassified sequences</taxon>
        <taxon>metagenomes</taxon>
        <taxon>organismal metagenomes</taxon>
    </lineage>
</organism>
<keyword evidence="2" id="KW-0378">Hydrolase</keyword>
<sequence length="706" mass="81168">MLKKISPKNRTNYLEVAKAIEKLKNNNLINSYLGNKGYSIYKVCLNSEIIDFIKDELTVKPNIINSLIEAKSFPIYQESDKKIYVPRYWGINMFGYPKTIKIQYGDAINIKFNGELRDYQLTVLNAYLKAIDFGVEEKKNNGTGSALIELWTGAGKTVLALKIIEVLQKKTIIFVHKSFLKSQWIERIIQYLPNAKIGLIQGQIVDIENKDIVLAMIQSVSMKSYPDTLFDSFGLSIYDECFKGSTLIYTSTGCVKISNLYKLWKQNNPLRIRSYNITSKTFEYKPLTYAWKKKSNQFVKLILNNEFNTFECIIECTLNHKILTPNGYIEAHKLHSGSQVMSKNGSSNDVVLLEVVKQEFILSEDIIDVYDIEVADNHNYILANIVTDDKIKTKCGPIVSNCHHMSSEIFSNCLKKCNTLYGLGLSATMNRKDGLTKIFKMYIGEICYKPPKNSSQDNVLVKAIDYIVENDDEYNEVERDYRGNVKYTTMVSKVSNFNSRSDFIVYILESELFINPHQQFIVLAQTKNLLNYLYQALNHKKVASVGYYVGGMKMEELKKSESKQIILATYSMAAEALDIKSLTSLFLASPKADIIQAVGRILREKHASPLVIDLIDNHDVFLNQFNKRRAFYNEKNYKIIRSNNEKYCDYIKHLKTLTPDKETLEQELQELLENNNTKYWTMLVPNSRRKNSAKETPHNCLILNNS</sequence>
<dbReference type="Gene3D" id="2.170.16.10">
    <property type="entry name" value="Hedgehog/Intein (Hint) domain"/>
    <property type="match status" value="1"/>
</dbReference>
<dbReference type="SMART" id="SM00306">
    <property type="entry name" value="HintN"/>
    <property type="match status" value="1"/>
</dbReference>
<dbReference type="NCBIfam" id="TIGR01443">
    <property type="entry name" value="intein_Cterm"/>
    <property type="match status" value="1"/>
</dbReference>
<reference evidence="7" key="1">
    <citation type="journal article" date="2020" name="Nature">
        <title>Giant virus diversity and host interactions through global metagenomics.</title>
        <authorList>
            <person name="Schulz F."/>
            <person name="Roux S."/>
            <person name="Paez-Espino D."/>
            <person name="Jungbluth S."/>
            <person name="Walsh D.A."/>
            <person name="Denef V.J."/>
            <person name="McMahon K.D."/>
            <person name="Konstantinidis K.T."/>
            <person name="Eloe-Fadrosh E.A."/>
            <person name="Kyrpides N.C."/>
            <person name="Woyke T."/>
        </authorList>
    </citation>
    <scope>NUCLEOTIDE SEQUENCE</scope>
    <source>
        <strain evidence="7">GVMAG-M-3300023174-75</strain>
    </source>
</reference>
<evidence type="ECO:0000259" key="5">
    <source>
        <dbReference type="SMART" id="SM00306"/>
    </source>
</evidence>
<dbReference type="InterPro" id="IPR050615">
    <property type="entry name" value="ATP-dep_DNA_Helicase"/>
</dbReference>
<evidence type="ECO:0000313" key="7">
    <source>
        <dbReference type="EMBL" id="QHT21166.1"/>
    </source>
</evidence>
<dbReference type="CDD" id="cd00081">
    <property type="entry name" value="Hint"/>
    <property type="match status" value="1"/>
</dbReference>
<dbReference type="GO" id="GO:0016787">
    <property type="term" value="F:hydrolase activity"/>
    <property type="evidence" value="ECO:0007669"/>
    <property type="project" value="UniProtKB-KW"/>
</dbReference>
<dbReference type="InterPro" id="IPR006141">
    <property type="entry name" value="Intein_N"/>
</dbReference>
<dbReference type="GO" id="GO:0004386">
    <property type="term" value="F:helicase activity"/>
    <property type="evidence" value="ECO:0007669"/>
    <property type="project" value="UniProtKB-KW"/>
</dbReference>
<dbReference type="InterPro" id="IPR003587">
    <property type="entry name" value="Hint_dom_N"/>
</dbReference>
<dbReference type="PROSITE" id="PS50818">
    <property type="entry name" value="INTEIN_C_TER"/>
    <property type="match status" value="1"/>
</dbReference>
<dbReference type="EMBL" id="MN739686">
    <property type="protein sequence ID" value="QHT21166.1"/>
    <property type="molecule type" value="Genomic_DNA"/>
</dbReference>
<keyword evidence="1" id="KW-0547">Nucleotide-binding</keyword>
<dbReference type="Pfam" id="PF07591">
    <property type="entry name" value="PT-HINT"/>
    <property type="match status" value="1"/>
</dbReference>
<dbReference type="InterPro" id="IPR030934">
    <property type="entry name" value="Intein_C"/>
</dbReference>
<dbReference type="InterPro" id="IPR027417">
    <property type="entry name" value="P-loop_NTPase"/>
</dbReference>
<dbReference type="CDD" id="cd18785">
    <property type="entry name" value="SF2_C"/>
    <property type="match status" value="1"/>
</dbReference>
<proteinExistence type="predicted"/>
<evidence type="ECO:0000256" key="1">
    <source>
        <dbReference type="ARBA" id="ARBA00022741"/>
    </source>
</evidence>
<dbReference type="Pfam" id="PF04851">
    <property type="entry name" value="ResIII"/>
    <property type="match status" value="1"/>
</dbReference>
<keyword evidence="4" id="KW-0067">ATP-binding</keyword>
<evidence type="ECO:0000256" key="2">
    <source>
        <dbReference type="ARBA" id="ARBA00022801"/>
    </source>
</evidence>
<dbReference type="SMART" id="SM00487">
    <property type="entry name" value="DEXDc"/>
    <property type="match status" value="1"/>
</dbReference>
<dbReference type="PANTHER" id="PTHR11274:SF0">
    <property type="entry name" value="GENERAL TRANSCRIPTION AND DNA REPAIR FACTOR IIH HELICASE SUBUNIT XPB"/>
    <property type="match status" value="1"/>
</dbReference>
<dbReference type="SUPFAM" id="SSF51294">
    <property type="entry name" value="Hedgehog/intein (Hint) domain"/>
    <property type="match status" value="1"/>
</dbReference>
<dbReference type="AlphaFoldDB" id="A0A6C0DW32"/>
<dbReference type="GO" id="GO:0016539">
    <property type="term" value="P:intein-mediated protein splicing"/>
    <property type="evidence" value="ECO:0007669"/>
    <property type="project" value="InterPro"/>
</dbReference>
<evidence type="ECO:0000259" key="6">
    <source>
        <dbReference type="SMART" id="SM00487"/>
    </source>
</evidence>
<name>A0A6C0DW32_9ZZZZ</name>
<dbReference type="Gene3D" id="3.40.50.300">
    <property type="entry name" value="P-loop containing nucleotide triphosphate hydrolases"/>
    <property type="match status" value="2"/>
</dbReference>
<accession>A0A6C0DW32</accession>
<evidence type="ECO:0000256" key="3">
    <source>
        <dbReference type="ARBA" id="ARBA00022806"/>
    </source>
</evidence>
<dbReference type="InterPro" id="IPR006935">
    <property type="entry name" value="Helicase/UvrB_N"/>
</dbReference>
<evidence type="ECO:0000256" key="4">
    <source>
        <dbReference type="ARBA" id="ARBA00022840"/>
    </source>
</evidence>
<dbReference type="PANTHER" id="PTHR11274">
    <property type="entry name" value="RAD25/XP-B DNA REPAIR HELICASE"/>
    <property type="match status" value="1"/>
</dbReference>
<feature type="domain" description="Helicase ATP-binding" evidence="6">
    <location>
        <begin position="112"/>
        <end position="462"/>
    </location>
</feature>
<dbReference type="InterPro" id="IPR036844">
    <property type="entry name" value="Hint_dom_sf"/>
</dbReference>
<dbReference type="GO" id="GO:0005524">
    <property type="term" value="F:ATP binding"/>
    <property type="evidence" value="ECO:0007669"/>
    <property type="project" value="UniProtKB-KW"/>
</dbReference>
<dbReference type="NCBIfam" id="TIGR01445">
    <property type="entry name" value="intein_Nterm"/>
    <property type="match status" value="1"/>
</dbReference>
<protein>
    <submittedName>
        <fullName evidence="7">Uncharacterized protein</fullName>
    </submittedName>
</protein>
<dbReference type="InterPro" id="IPR014001">
    <property type="entry name" value="Helicase_ATP-bd"/>
</dbReference>